<dbReference type="InterPro" id="IPR017926">
    <property type="entry name" value="GATASE"/>
</dbReference>
<feature type="active site" description="Nucleophile" evidence="8">
    <location>
        <position position="270"/>
    </location>
</feature>
<dbReference type="PROSITE" id="PS51273">
    <property type="entry name" value="GATASE_TYPE_1"/>
    <property type="match status" value="1"/>
</dbReference>
<feature type="binding site" evidence="8">
    <location>
        <position position="75"/>
    </location>
    <ligand>
        <name>L-glutamine</name>
        <dbReference type="ChEBI" id="CHEBI:58359"/>
    </ligand>
</feature>
<feature type="binding site" evidence="8">
    <location>
        <position position="314"/>
    </location>
    <ligand>
        <name>L-glutamine</name>
        <dbReference type="ChEBI" id="CHEBI:58359"/>
    </ligand>
</feature>
<dbReference type="PRINTS" id="PR00096">
    <property type="entry name" value="GATASE"/>
</dbReference>
<dbReference type="AlphaFoldDB" id="A0A0R1HQ94"/>
<dbReference type="InterPro" id="IPR050472">
    <property type="entry name" value="Anth_synth/Amidotransfase"/>
</dbReference>
<comment type="pathway">
    <text evidence="1 8">Amino-acid biosynthesis; L-arginine biosynthesis; carbamoyl phosphate from bicarbonate: step 1/1.</text>
</comment>
<evidence type="ECO:0000313" key="11">
    <source>
        <dbReference type="Proteomes" id="UP000050911"/>
    </source>
</evidence>
<keyword evidence="6 8" id="KW-0315">Glutamine amidotransferase</keyword>
<organism evidence="10 11">
    <name type="scientific">Secundilactobacillus kimchicus JCM 15530</name>
    <dbReference type="NCBI Taxonomy" id="1302272"/>
    <lineage>
        <taxon>Bacteria</taxon>
        <taxon>Bacillati</taxon>
        <taxon>Bacillota</taxon>
        <taxon>Bacilli</taxon>
        <taxon>Lactobacillales</taxon>
        <taxon>Lactobacillaceae</taxon>
        <taxon>Secundilactobacillus</taxon>
    </lineage>
</organism>
<keyword evidence="11" id="KW-1185">Reference proteome</keyword>
<feature type="binding site" evidence="8">
    <location>
        <position position="243"/>
    </location>
    <ligand>
        <name>L-glutamine</name>
        <dbReference type="ChEBI" id="CHEBI:58359"/>
    </ligand>
</feature>
<dbReference type="EMBL" id="AZCX01000002">
    <property type="protein sequence ID" value="KRK48632.1"/>
    <property type="molecule type" value="Genomic_DNA"/>
</dbReference>
<protein>
    <recommendedName>
        <fullName evidence="8">Carbamoyl phosphate synthase small chain</fullName>
        <ecNumber evidence="8">6.3.5.5</ecNumber>
    </recommendedName>
    <alternativeName>
        <fullName evidence="8">Carbamoyl phosphate synthetase glutamine chain</fullName>
    </alternativeName>
</protein>
<feature type="domain" description="Carbamoyl-phosphate synthase small subunit N-terminal" evidence="9">
    <location>
        <begin position="30"/>
        <end position="161"/>
    </location>
</feature>
<comment type="caution">
    <text evidence="10">The sequence shown here is derived from an EMBL/GenBank/DDBJ whole genome shotgun (WGS) entry which is preliminary data.</text>
</comment>
<dbReference type="InterPro" id="IPR006274">
    <property type="entry name" value="CarbamoylP_synth_ssu"/>
</dbReference>
<feature type="active site" evidence="8">
    <location>
        <position position="355"/>
    </location>
</feature>
<evidence type="ECO:0000256" key="8">
    <source>
        <dbReference type="HAMAP-Rule" id="MF_01209"/>
    </source>
</evidence>
<dbReference type="GO" id="GO:0004359">
    <property type="term" value="F:glutaminase activity"/>
    <property type="evidence" value="ECO:0007669"/>
    <property type="project" value="RHEA"/>
</dbReference>
<dbReference type="UniPathway" id="UPA00070">
    <property type="reaction ID" value="UER00115"/>
</dbReference>
<keyword evidence="8" id="KW-0028">Amino-acid biosynthesis</keyword>
<dbReference type="STRING" id="1302272.FC96_GL000945"/>
<proteinExistence type="inferred from homology"/>
<dbReference type="Gene3D" id="3.40.50.880">
    <property type="match status" value="1"/>
</dbReference>
<dbReference type="GO" id="GO:0006207">
    <property type="term" value="P:'de novo' pyrimidine nucleobase biosynthetic process"/>
    <property type="evidence" value="ECO:0007669"/>
    <property type="project" value="InterPro"/>
</dbReference>
<dbReference type="PANTHER" id="PTHR43418">
    <property type="entry name" value="MULTIFUNCTIONAL TRYPTOPHAN BIOSYNTHESIS PROTEIN-RELATED"/>
    <property type="match status" value="1"/>
</dbReference>
<evidence type="ECO:0000259" key="9">
    <source>
        <dbReference type="SMART" id="SM01097"/>
    </source>
</evidence>
<comment type="similarity">
    <text evidence="2 8">Belongs to the CarA family.</text>
</comment>
<comment type="subunit">
    <text evidence="8">Composed of two chains; the small (or glutamine) chain promotes the hydrolysis of glutamine to ammonia, which is used by the large (or ammonia) chain to synthesize carbamoyl phosphate. Tetramer of heterodimers (alpha,beta)4.</text>
</comment>
<dbReference type="SUPFAM" id="SSF52021">
    <property type="entry name" value="Carbamoyl phosphate synthetase, small subunit N-terminal domain"/>
    <property type="match status" value="1"/>
</dbReference>
<feature type="binding site" evidence="8">
    <location>
        <position position="271"/>
    </location>
    <ligand>
        <name>L-glutamine</name>
        <dbReference type="ChEBI" id="CHEBI:58359"/>
    </ligand>
</feature>
<dbReference type="UniPathway" id="UPA00068">
    <property type="reaction ID" value="UER00171"/>
</dbReference>
<gene>
    <name evidence="8" type="primary">carA</name>
    <name evidence="10" type="ORF">FC96_GL000945</name>
</gene>
<comment type="function">
    <text evidence="8">Small subunit of the glutamine-dependent carbamoyl phosphate synthetase (CPSase). CPSase catalyzes the formation of carbamoyl phosphate from the ammonia moiety of glutamine, carbonate, and phosphate donated by ATP, constituting the first step of 2 biosynthetic pathways, one leading to arginine and/or urea and the other to pyrimidine nucleotides. The small subunit (glutamine amidotransferase) binds and cleaves glutamine to supply the large subunit with the substrate ammonia.</text>
</comment>
<dbReference type="InterPro" id="IPR035686">
    <property type="entry name" value="CPSase_GATase1"/>
</dbReference>
<dbReference type="PRINTS" id="PR00097">
    <property type="entry name" value="ANTSNTHASEII"/>
</dbReference>
<feature type="active site" evidence="8">
    <location>
        <position position="357"/>
    </location>
</feature>
<feature type="binding site" evidence="8">
    <location>
        <position position="245"/>
    </location>
    <ligand>
        <name>L-glutamine</name>
        <dbReference type="ChEBI" id="CHEBI:58359"/>
    </ligand>
</feature>
<feature type="region of interest" description="CPSase" evidence="8">
    <location>
        <begin position="1"/>
        <end position="195"/>
    </location>
</feature>
<evidence type="ECO:0000256" key="1">
    <source>
        <dbReference type="ARBA" id="ARBA00005077"/>
    </source>
</evidence>
<dbReference type="NCBIfam" id="TIGR01368">
    <property type="entry name" value="CPSaseIIsmall"/>
    <property type="match status" value="1"/>
</dbReference>
<name>A0A0R1HQ94_9LACO</name>
<dbReference type="CDD" id="cd01744">
    <property type="entry name" value="GATase1_CPSase"/>
    <property type="match status" value="1"/>
</dbReference>
<dbReference type="InterPro" id="IPR029062">
    <property type="entry name" value="Class_I_gatase-like"/>
</dbReference>
<dbReference type="GO" id="GO:0044205">
    <property type="term" value="P:'de novo' UMP biosynthetic process"/>
    <property type="evidence" value="ECO:0007669"/>
    <property type="project" value="UniProtKB-UniRule"/>
</dbReference>
<evidence type="ECO:0000313" key="10">
    <source>
        <dbReference type="EMBL" id="KRK48632.1"/>
    </source>
</evidence>
<dbReference type="Proteomes" id="UP000050911">
    <property type="component" value="Unassembled WGS sequence"/>
</dbReference>
<dbReference type="PATRIC" id="fig|1302272.5.peg.952"/>
<evidence type="ECO:0000256" key="6">
    <source>
        <dbReference type="ARBA" id="ARBA00022962"/>
    </source>
</evidence>
<evidence type="ECO:0000256" key="3">
    <source>
        <dbReference type="ARBA" id="ARBA00022598"/>
    </source>
</evidence>
<dbReference type="Gene3D" id="3.50.30.20">
    <property type="entry name" value="Carbamoyl-phosphate synthase small subunit, N-terminal domain"/>
    <property type="match status" value="1"/>
</dbReference>
<dbReference type="PRINTS" id="PR00099">
    <property type="entry name" value="CPSGATASE"/>
</dbReference>
<keyword evidence="3 8" id="KW-0436">Ligase</keyword>
<evidence type="ECO:0000256" key="5">
    <source>
        <dbReference type="ARBA" id="ARBA00022840"/>
    </source>
</evidence>
<dbReference type="GO" id="GO:0006526">
    <property type="term" value="P:L-arginine biosynthetic process"/>
    <property type="evidence" value="ECO:0007669"/>
    <property type="project" value="UniProtKB-UniRule"/>
</dbReference>
<dbReference type="EC" id="6.3.5.5" evidence="8"/>
<dbReference type="GO" id="GO:0004088">
    <property type="term" value="F:carbamoyl-phosphate synthase (glutamine-hydrolyzing) activity"/>
    <property type="evidence" value="ECO:0007669"/>
    <property type="project" value="UniProtKB-UniRule"/>
</dbReference>
<comment type="catalytic activity">
    <reaction evidence="8">
        <text>L-glutamine + H2O = L-glutamate + NH4(+)</text>
        <dbReference type="Rhea" id="RHEA:15889"/>
        <dbReference type="ChEBI" id="CHEBI:15377"/>
        <dbReference type="ChEBI" id="CHEBI:28938"/>
        <dbReference type="ChEBI" id="CHEBI:29985"/>
        <dbReference type="ChEBI" id="CHEBI:58359"/>
    </reaction>
</comment>
<evidence type="ECO:0000256" key="2">
    <source>
        <dbReference type="ARBA" id="ARBA00007800"/>
    </source>
</evidence>
<sequence length="383" mass="41510">MTFSNVSLILFKKAINHVQRGDIEEAAFNMKKYLTLENGDVFIGTAAGNLTKEIHGELVFTTSMTGYQETLTDPSYTNQMITFTYPLIGNYGISLGANQSPSVAAAAVVAQEFAETVYHYQSVMTVSQFLEKAGVPAIIGVDTRKLTKVIREHGTMAASLTNQPLSKSQLNGSQTVADVVKSATYSPADGAQATHVVLVDFGVKTNIIKSLQAFNVSVTVVTPEATFQDIEALHPDGILLSNGPGNPEDFSAFLPVISQLQNQYPLFGICLGHQLLALANGAHTYKMPFGHRGINHPVKNLKTGEVIMTSQNHGYAVDIDSVDNTPLEVTGIEINDNTCEALEYPNRPVFSVQYHPEAAPGPHEARRLFNQFVELMHANGGIK</sequence>
<keyword evidence="5 8" id="KW-0067">ATP-binding</keyword>
<dbReference type="SMART" id="SM01097">
    <property type="entry name" value="CPSase_sm_chain"/>
    <property type="match status" value="1"/>
</dbReference>
<reference evidence="10 11" key="1">
    <citation type="journal article" date="2015" name="Genome Announc.">
        <title>Expanding the biotechnology potential of lactobacilli through comparative genomics of 213 strains and associated genera.</title>
        <authorList>
            <person name="Sun Z."/>
            <person name="Harris H.M."/>
            <person name="McCann A."/>
            <person name="Guo C."/>
            <person name="Argimon S."/>
            <person name="Zhang W."/>
            <person name="Yang X."/>
            <person name="Jeffery I.B."/>
            <person name="Cooney J.C."/>
            <person name="Kagawa T.F."/>
            <person name="Liu W."/>
            <person name="Song Y."/>
            <person name="Salvetti E."/>
            <person name="Wrobel A."/>
            <person name="Rasinkangas P."/>
            <person name="Parkhill J."/>
            <person name="Rea M.C."/>
            <person name="O'Sullivan O."/>
            <person name="Ritari J."/>
            <person name="Douillard F.P."/>
            <person name="Paul Ross R."/>
            <person name="Yang R."/>
            <person name="Briner A.E."/>
            <person name="Felis G.E."/>
            <person name="de Vos W.M."/>
            <person name="Barrangou R."/>
            <person name="Klaenhammer T.R."/>
            <person name="Caufield P.W."/>
            <person name="Cui Y."/>
            <person name="Zhang H."/>
            <person name="O'Toole P.W."/>
        </authorList>
    </citation>
    <scope>NUCLEOTIDE SEQUENCE [LARGE SCALE GENOMIC DNA]</scope>
    <source>
        <strain evidence="10 11">JCM 15530</strain>
    </source>
</reference>
<keyword evidence="8" id="KW-0665">Pyrimidine biosynthesis</keyword>
<feature type="binding site" evidence="8">
    <location>
        <position position="274"/>
    </location>
    <ligand>
        <name>L-glutamine</name>
        <dbReference type="ChEBI" id="CHEBI:58359"/>
    </ligand>
</feature>
<accession>A0A0R1HQ94</accession>
<comment type="pathway">
    <text evidence="8">Pyrimidine metabolism; UMP biosynthesis via de novo pathway; (S)-dihydroorotate from bicarbonate: step 1/3.</text>
</comment>
<dbReference type="Pfam" id="PF00988">
    <property type="entry name" value="CPSase_sm_chain"/>
    <property type="match status" value="1"/>
</dbReference>
<dbReference type="HAMAP" id="MF_01209">
    <property type="entry name" value="CPSase_S_chain"/>
    <property type="match status" value="1"/>
</dbReference>
<dbReference type="Pfam" id="PF00117">
    <property type="entry name" value="GATase"/>
    <property type="match status" value="1"/>
</dbReference>
<dbReference type="GO" id="GO:0005524">
    <property type="term" value="F:ATP binding"/>
    <property type="evidence" value="ECO:0007669"/>
    <property type="project" value="UniProtKB-UniRule"/>
</dbReference>
<evidence type="ECO:0000256" key="7">
    <source>
        <dbReference type="ARBA" id="ARBA00048816"/>
    </source>
</evidence>
<feature type="binding site" evidence="8">
    <location>
        <position position="315"/>
    </location>
    <ligand>
        <name>L-glutamine</name>
        <dbReference type="ChEBI" id="CHEBI:58359"/>
    </ligand>
</feature>
<dbReference type="SUPFAM" id="SSF52317">
    <property type="entry name" value="Class I glutamine amidotransferase-like"/>
    <property type="match status" value="1"/>
</dbReference>
<dbReference type="PANTHER" id="PTHR43418:SF7">
    <property type="entry name" value="CARBAMOYL-PHOSPHATE SYNTHASE SMALL CHAIN"/>
    <property type="match status" value="1"/>
</dbReference>
<dbReference type="InterPro" id="IPR036480">
    <property type="entry name" value="CarbP_synth_ssu_N_sf"/>
</dbReference>
<keyword evidence="4 8" id="KW-0547">Nucleotide-binding</keyword>
<dbReference type="InterPro" id="IPR002474">
    <property type="entry name" value="CarbamoylP_synth_ssu_N"/>
</dbReference>
<comment type="catalytic activity">
    <reaction evidence="7 8">
        <text>hydrogencarbonate + L-glutamine + 2 ATP + H2O = carbamoyl phosphate + L-glutamate + 2 ADP + phosphate + 2 H(+)</text>
        <dbReference type="Rhea" id="RHEA:18633"/>
        <dbReference type="ChEBI" id="CHEBI:15377"/>
        <dbReference type="ChEBI" id="CHEBI:15378"/>
        <dbReference type="ChEBI" id="CHEBI:17544"/>
        <dbReference type="ChEBI" id="CHEBI:29985"/>
        <dbReference type="ChEBI" id="CHEBI:30616"/>
        <dbReference type="ChEBI" id="CHEBI:43474"/>
        <dbReference type="ChEBI" id="CHEBI:58228"/>
        <dbReference type="ChEBI" id="CHEBI:58359"/>
        <dbReference type="ChEBI" id="CHEBI:456216"/>
        <dbReference type="EC" id="6.3.5.5"/>
    </reaction>
</comment>
<dbReference type="GO" id="GO:0006541">
    <property type="term" value="P:glutamine metabolic process"/>
    <property type="evidence" value="ECO:0007669"/>
    <property type="project" value="InterPro"/>
</dbReference>
<keyword evidence="8" id="KW-0055">Arginine biosynthesis</keyword>
<evidence type="ECO:0000256" key="4">
    <source>
        <dbReference type="ARBA" id="ARBA00022741"/>
    </source>
</evidence>
<feature type="binding site" evidence="8">
    <location>
        <position position="312"/>
    </location>
    <ligand>
        <name>L-glutamine</name>
        <dbReference type="ChEBI" id="CHEBI:58359"/>
    </ligand>
</feature>
<dbReference type="NCBIfam" id="NF009475">
    <property type="entry name" value="PRK12838.1"/>
    <property type="match status" value="1"/>
</dbReference>